<reference evidence="8 9" key="1">
    <citation type="journal article" date="2018" name="MBio">
        <title>Comparative Genomics Reveals the Core Gene Toolbox for the Fungus-Insect Symbiosis.</title>
        <authorList>
            <person name="Wang Y."/>
            <person name="Stata M."/>
            <person name="Wang W."/>
            <person name="Stajich J.E."/>
            <person name="White M.M."/>
            <person name="Moncalvo J.M."/>
        </authorList>
    </citation>
    <scope>NUCLEOTIDE SEQUENCE [LARGE SCALE GENOMIC DNA]</scope>
    <source>
        <strain evidence="8 9">AUS-126-30</strain>
    </source>
</reference>
<evidence type="ECO:0000256" key="5">
    <source>
        <dbReference type="ARBA" id="ARBA00023136"/>
    </source>
</evidence>
<feature type="domain" description="Major facilitator superfamily (MFS) profile" evidence="7">
    <location>
        <begin position="42"/>
        <end position="451"/>
    </location>
</feature>
<name>A0A2U1JD60_SMIAN</name>
<keyword evidence="2" id="KW-0813">Transport</keyword>
<evidence type="ECO:0000256" key="2">
    <source>
        <dbReference type="ARBA" id="ARBA00022448"/>
    </source>
</evidence>
<feature type="transmembrane region" description="Helical" evidence="6">
    <location>
        <begin position="426"/>
        <end position="446"/>
    </location>
</feature>
<gene>
    <name evidence="8" type="ORF">BB558_000889</name>
</gene>
<comment type="subcellular location">
    <subcellularLocation>
        <location evidence="1">Membrane</location>
        <topology evidence="1">Multi-pass membrane protein</topology>
    </subcellularLocation>
</comment>
<accession>A0A2U1JD60</accession>
<dbReference type="InterPro" id="IPR011701">
    <property type="entry name" value="MFS"/>
</dbReference>
<dbReference type="GO" id="GO:0016020">
    <property type="term" value="C:membrane"/>
    <property type="evidence" value="ECO:0007669"/>
    <property type="project" value="UniProtKB-SubCell"/>
</dbReference>
<organism evidence="8 9">
    <name type="scientific">Smittium angustum</name>
    <dbReference type="NCBI Taxonomy" id="133377"/>
    <lineage>
        <taxon>Eukaryota</taxon>
        <taxon>Fungi</taxon>
        <taxon>Fungi incertae sedis</taxon>
        <taxon>Zoopagomycota</taxon>
        <taxon>Kickxellomycotina</taxon>
        <taxon>Harpellomycetes</taxon>
        <taxon>Harpellales</taxon>
        <taxon>Legeriomycetaceae</taxon>
        <taxon>Smittium</taxon>
    </lineage>
</organism>
<evidence type="ECO:0000256" key="1">
    <source>
        <dbReference type="ARBA" id="ARBA00004141"/>
    </source>
</evidence>
<keyword evidence="9" id="KW-1185">Reference proteome</keyword>
<keyword evidence="4 6" id="KW-1133">Transmembrane helix</keyword>
<dbReference type="PANTHER" id="PTHR43791:SF46">
    <property type="entry name" value="MAJOR FACILITATOR SUPERFAMILY (MFS) PROFILE DOMAIN-CONTAINING PROTEIN-RELATED"/>
    <property type="match status" value="1"/>
</dbReference>
<dbReference type="InterPro" id="IPR020846">
    <property type="entry name" value="MFS_dom"/>
</dbReference>
<feature type="transmembrane region" description="Helical" evidence="6">
    <location>
        <begin position="169"/>
        <end position="191"/>
    </location>
</feature>
<dbReference type="GO" id="GO:0022857">
    <property type="term" value="F:transmembrane transporter activity"/>
    <property type="evidence" value="ECO:0007669"/>
    <property type="project" value="InterPro"/>
</dbReference>
<dbReference type="PROSITE" id="PS50850">
    <property type="entry name" value="MFS"/>
    <property type="match status" value="1"/>
</dbReference>
<keyword evidence="5 6" id="KW-0472">Membrane</keyword>
<evidence type="ECO:0000256" key="6">
    <source>
        <dbReference type="SAM" id="Phobius"/>
    </source>
</evidence>
<evidence type="ECO:0000313" key="8">
    <source>
        <dbReference type="EMBL" id="PWA02955.1"/>
    </source>
</evidence>
<dbReference type="Gene3D" id="1.20.1250.20">
    <property type="entry name" value="MFS general substrate transporter like domains"/>
    <property type="match status" value="2"/>
</dbReference>
<feature type="transmembrane region" description="Helical" evidence="6">
    <location>
        <begin position="332"/>
        <end position="353"/>
    </location>
</feature>
<dbReference type="Proteomes" id="UP000245591">
    <property type="component" value="Unassembled WGS sequence"/>
</dbReference>
<protein>
    <recommendedName>
        <fullName evidence="7">Major facilitator superfamily (MFS) profile domain-containing protein</fullName>
    </recommendedName>
</protein>
<keyword evidence="3 6" id="KW-0812">Transmembrane</keyword>
<comment type="caution">
    <text evidence="8">The sequence shown here is derived from an EMBL/GenBank/DDBJ whole genome shotgun (WGS) entry which is preliminary data.</text>
</comment>
<dbReference type="EMBL" id="MBFU01000041">
    <property type="protein sequence ID" value="PWA02955.1"/>
    <property type="molecule type" value="Genomic_DNA"/>
</dbReference>
<dbReference type="PANTHER" id="PTHR43791">
    <property type="entry name" value="PERMEASE-RELATED"/>
    <property type="match status" value="1"/>
</dbReference>
<feature type="transmembrane region" description="Helical" evidence="6">
    <location>
        <begin position="42"/>
        <end position="69"/>
    </location>
</feature>
<proteinExistence type="predicted"/>
<evidence type="ECO:0000313" key="9">
    <source>
        <dbReference type="Proteomes" id="UP000245591"/>
    </source>
</evidence>
<feature type="transmembrane region" description="Helical" evidence="6">
    <location>
        <begin position="139"/>
        <end position="157"/>
    </location>
</feature>
<feature type="transmembrane region" description="Helical" evidence="6">
    <location>
        <begin position="306"/>
        <end position="326"/>
    </location>
</feature>
<feature type="transmembrane region" description="Helical" evidence="6">
    <location>
        <begin position="203"/>
        <end position="222"/>
    </location>
</feature>
<evidence type="ECO:0000256" key="3">
    <source>
        <dbReference type="ARBA" id="ARBA00022692"/>
    </source>
</evidence>
<evidence type="ECO:0000259" key="7">
    <source>
        <dbReference type="PROSITE" id="PS50850"/>
    </source>
</evidence>
<dbReference type="InterPro" id="IPR036259">
    <property type="entry name" value="MFS_trans_sf"/>
</dbReference>
<feature type="transmembrane region" description="Helical" evidence="6">
    <location>
        <begin position="270"/>
        <end position="294"/>
    </location>
</feature>
<evidence type="ECO:0000256" key="4">
    <source>
        <dbReference type="ARBA" id="ARBA00022989"/>
    </source>
</evidence>
<dbReference type="Pfam" id="PF07690">
    <property type="entry name" value="MFS_1"/>
    <property type="match status" value="1"/>
</dbReference>
<feature type="transmembrane region" description="Helical" evidence="6">
    <location>
        <begin position="81"/>
        <end position="101"/>
    </location>
</feature>
<feature type="transmembrane region" description="Helical" evidence="6">
    <location>
        <begin position="360"/>
        <end position="383"/>
    </location>
</feature>
<dbReference type="AlphaFoldDB" id="A0A2U1JD60"/>
<dbReference type="SUPFAM" id="SSF103473">
    <property type="entry name" value="MFS general substrate transporter"/>
    <property type="match status" value="1"/>
</dbReference>
<sequence>MSENILISNPDKEWFALNQTEEYSENEKIIIKRYLKKIDLRILPFVVVYFMFALLDGGIIAAALVFGMIDGLHLSDLQQGNVTTFFFIFYVIFEAPANILMKKVKPHIWFTAIGIGFSVSTLMQRYARDGTDLTIIRSFLGFFEAGLIPGIVGYLGYWYTRSELSMRMVIFYLAIPIAGILGAPFSAALASIKIGNNLSYQNIFQFSGIITIISSISAFFLIHDYPDDAKFFSFEERQIILKRLDHEQGLASKTKGTVSEAFKFLLDWKLWVFSIIYFGISNAANVLSLFIPTIASSIGYSPTESAIIFMGAYVVGLIGMIIYVFYLSKKPFWVSITLFNLITAVSYYIALFAKNKILRLVFLILTGFGTAPATPIAIAWLSVNQGGVYKAMISSGIQLCFGDSSGIISPRLYETQYYPKYTNGSILFITALSASIALSLIMTVYFNRENKRRDDNPVDISHLSEEQQRKMYDKHPNFRYKV</sequence>